<name>A0ABV7H7C7_9BURK</name>
<evidence type="ECO:0000259" key="6">
    <source>
        <dbReference type="PROSITE" id="PS50977"/>
    </source>
</evidence>
<dbReference type="PROSITE" id="PS50977">
    <property type="entry name" value="HTH_TETR_2"/>
    <property type="match status" value="1"/>
</dbReference>
<evidence type="ECO:0000313" key="8">
    <source>
        <dbReference type="Proteomes" id="UP001595556"/>
    </source>
</evidence>
<evidence type="ECO:0000256" key="2">
    <source>
        <dbReference type="ARBA" id="ARBA00023125"/>
    </source>
</evidence>
<evidence type="ECO:0000256" key="5">
    <source>
        <dbReference type="SAM" id="MobiDB-lite"/>
    </source>
</evidence>
<feature type="DNA-binding region" description="H-T-H motif" evidence="4">
    <location>
        <begin position="46"/>
        <end position="65"/>
    </location>
</feature>
<feature type="compositionally biased region" description="Polar residues" evidence="5">
    <location>
        <begin position="12"/>
        <end position="22"/>
    </location>
</feature>
<accession>A0ABV7H7C7</accession>
<keyword evidence="8" id="KW-1185">Reference proteome</keyword>
<dbReference type="PANTHER" id="PTHR30055:SF220">
    <property type="entry name" value="TETR-FAMILY REGULATORY PROTEIN"/>
    <property type="match status" value="1"/>
</dbReference>
<dbReference type="SUPFAM" id="SSF48498">
    <property type="entry name" value="Tetracyclin repressor-like, C-terminal domain"/>
    <property type="match status" value="1"/>
</dbReference>
<dbReference type="PRINTS" id="PR00455">
    <property type="entry name" value="HTHTETR"/>
</dbReference>
<evidence type="ECO:0000256" key="4">
    <source>
        <dbReference type="PROSITE-ProRule" id="PRU00335"/>
    </source>
</evidence>
<keyword evidence="1" id="KW-0805">Transcription regulation</keyword>
<protein>
    <submittedName>
        <fullName evidence="7">TetR/AcrR family transcriptional regulator</fullName>
    </submittedName>
</protein>
<dbReference type="RefSeq" id="WP_377304729.1">
    <property type="nucleotide sequence ID" value="NZ_CP180191.1"/>
</dbReference>
<comment type="caution">
    <text evidence="7">The sequence shown here is derived from an EMBL/GenBank/DDBJ whole genome shotgun (WGS) entry which is preliminary data.</text>
</comment>
<dbReference type="Gene3D" id="1.10.357.10">
    <property type="entry name" value="Tetracycline Repressor, domain 2"/>
    <property type="match status" value="1"/>
</dbReference>
<gene>
    <name evidence="7" type="ORF">ACFOEN_13380</name>
</gene>
<proteinExistence type="predicted"/>
<reference evidence="8" key="1">
    <citation type="journal article" date="2019" name="Int. J. Syst. Evol. Microbiol.">
        <title>The Global Catalogue of Microorganisms (GCM) 10K type strain sequencing project: providing services to taxonomists for standard genome sequencing and annotation.</title>
        <authorList>
            <consortium name="The Broad Institute Genomics Platform"/>
            <consortium name="The Broad Institute Genome Sequencing Center for Infectious Disease"/>
            <person name="Wu L."/>
            <person name="Ma J."/>
        </authorList>
    </citation>
    <scope>NUCLEOTIDE SEQUENCE [LARGE SCALE GENOMIC DNA]</scope>
    <source>
        <strain evidence="8">KCTC 52168</strain>
    </source>
</reference>
<feature type="region of interest" description="Disordered" evidence="5">
    <location>
        <begin position="1"/>
        <end position="23"/>
    </location>
</feature>
<sequence>MPRAKPSAAPTAAQTTDHTATPTDLREACVTAAREVIAEQGIENLSLRDVARKLGVSHQAPYKHYPSRDHLLAEVMRRCFEEFAAWLDARKHFDDPAQDLESLGHQYLHFAQQRPLEYRLMFSTPWPAAAHHPEVDRYAVHAFDVLRQVMQRMHGAGKDRREQVELDALYIWSSMHGLAGVMSGDSLGKLGLSAKVRKQLVSHIMTRVGHGLAGPA</sequence>
<evidence type="ECO:0000256" key="1">
    <source>
        <dbReference type="ARBA" id="ARBA00023015"/>
    </source>
</evidence>
<dbReference type="InterPro" id="IPR009057">
    <property type="entry name" value="Homeodomain-like_sf"/>
</dbReference>
<dbReference type="InterPro" id="IPR025996">
    <property type="entry name" value="MT1864/Rv1816-like_C"/>
</dbReference>
<dbReference type="PANTHER" id="PTHR30055">
    <property type="entry name" value="HTH-TYPE TRANSCRIPTIONAL REGULATOR RUTR"/>
    <property type="match status" value="1"/>
</dbReference>
<evidence type="ECO:0000256" key="3">
    <source>
        <dbReference type="ARBA" id="ARBA00023163"/>
    </source>
</evidence>
<evidence type="ECO:0000313" key="7">
    <source>
        <dbReference type="EMBL" id="MFC3148618.1"/>
    </source>
</evidence>
<dbReference type="Pfam" id="PF13305">
    <property type="entry name" value="TetR_C_33"/>
    <property type="match status" value="1"/>
</dbReference>
<keyword evidence="2 4" id="KW-0238">DNA-binding</keyword>
<keyword evidence="3" id="KW-0804">Transcription</keyword>
<organism evidence="7 8">
    <name type="scientific">Piscinibacterium candidicorallinum</name>
    <dbReference type="NCBI Taxonomy" id="1793872"/>
    <lineage>
        <taxon>Bacteria</taxon>
        <taxon>Pseudomonadati</taxon>
        <taxon>Pseudomonadota</taxon>
        <taxon>Betaproteobacteria</taxon>
        <taxon>Burkholderiales</taxon>
        <taxon>Piscinibacterium</taxon>
    </lineage>
</organism>
<dbReference type="InterPro" id="IPR001647">
    <property type="entry name" value="HTH_TetR"/>
</dbReference>
<dbReference type="InterPro" id="IPR050109">
    <property type="entry name" value="HTH-type_TetR-like_transc_reg"/>
</dbReference>
<feature type="domain" description="HTH tetR-type" evidence="6">
    <location>
        <begin position="23"/>
        <end position="83"/>
    </location>
</feature>
<dbReference type="SUPFAM" id="SSF46689">
    <property type="entry name" value="Homeodomain-like"/>
    <property type="match status" value="1"/>
</dbReference>
<dbReference type="InterPro" id="IPR036271">
    <property type="entry name" value="Tet_transcr_reg_TetR-rel_C_sf"/>
</dbReference>
<dbReference type="EMBL" id="JBHRTI010000007">
    <property type="protein sequence ID" value="MFC3148618.1"/>
    <property type="molecule type" value="Genomic_DNA"/>
</dbReference>
<dbReference type="Proteomes" id="UP001595556">
    <property type="component" value="Unassembled WGS sequence"/>
</dbReference>
<dbReference type="Pfam" id="PF00440">
    <property type="entry name" value="TetR_N"/>
    <property type="match status" value="1"/>
</dbReference>